<accession>A0A926UTX9</accession>
<evidence type="ECO:0000256" key="2">
    <source>
        <dbReference type="ARBA" id="ARBA00023118"/>
    </source>
</evidence>
<dbReference type="RefSeq" id="WP_190351005.1">
    <property type="nucleotide sequence ID" value="NZ_JACJPY010000030.1"/>
</dbReference>
<dbReference type="Pfam" id="PF22335">
    <property type="entry name" value="Cas10-Cmr2_palm2"/>
    <property type="match status" value="1"/>
</dbReference>
<protein>
    <recommendedName>
        <fullName evidence="3">Cas10/Cmr2 second palm domain-containing protein</fullName>
    </recommendedName>
</protein>
<dbReference type="EMBL" id="JACJPY010000030">
    <property type="protein sequence ID" value="MBD2150643.1"/>
    <property type="molecule type" value="Genomic_DNA"/>
</dbReference>
<keyword evidence="5" id="KW-1185">Reference proteome</keyword>
<comment type="caution">
    <text evidence="4">The sequence shown here is derived from an EMBL/GenBank/DDBJ whole genome shotgun (WGS) entry which is preliminary data.</text>
</comment>
<dbReference type="AlphaFoldDB" id="A0A926UTX9"/>
<evidence type="ECO:0000256" key="1">
    <source>
        <dbReference type="ARBA" id="ARBA00022741"/>
    </source>
</evidence>
<dbReference type="GO" id="GO:0000166">
    <property type="term" value="F:nucleotide binding"/>
    <property type="evidence" value="ECO:0007669"/>
    <property type="project" value="UniProtKB-KW"/>
</dbReference>
<sequence>MPNLTATIVDTTGIQKYIFGSNRLKENVGASHLVKLATDYQVKGSWLRECFESLGNVYIPENNLDVDLIITEDPSIIAEIVYAGGGNTVLLFRHEENAKEFTRKLTKTVLQKARGLNLAVAHHIFDWETHKLLDVIAENLIKTKLGKQKRNPLSSVPLLGLSVTANCISTGLVAVGSREIDGTSRLVSEEVLAKLANAENSNKELKQIILDGNSFEVPYDVDDLGRSEQESSYIAVVHIDGNQMGKRFENVGKEQYENKLPSEGNRDFVKAMRNLSRDVSFATETALKLVGHLVVESIDSEKKVKGKFQIKQNFIPFRPIIYGGDDVTFVCDGRIGLSLAVKFLKEFERLTENLPDGQGKKSKATACAGIAIVKTHYPFARAYELSEALCSKAKKLVRDETDNYSSRNPIFSALDWHIAASGLLGDIDEIRSREYQDSMLTIRPMRSHEYGGKIKVIWQDFTNVIQCFKEGKEWKDKHNKVMALREILTQGEDATKKFLEIYGKELLPEFPRVESTLREKGWLNSKCYYFDAIEAMDFYIPMGE</sequence>
<proteinExistence type="predicted"/>
<dbReference type="Gene3D" id="3.30.70.270">
    <property type="match status" value="1"/>
</dbReference>
<keyword evidence="2" id="KW-0051">Antiviral defense</keyword>
<evidence type="ECO:0000313" key="5">
    <source>
        <dbReference type="Proteomes" id="UP000631421"/>
    </source>
</evidence>
<gene>
    <name evidence="4" type="ORF">H6F44_11000</name>
</gene>
<organism evidence="4 5">
    <name type="scientific">Pseudanabaena cinerea FACHB-1277</name>
    <dbReference type="NCBI Taxonomy" id="2949581"/>
    <lineage>
        <taxon>Bacteria</taxon>
        <taxon>Bacillati</taxon>
        <taxon>Cyanobacteriota</taxon>
        <taxon>Cyanophyceae</taxon>
        <taxon>Pseudanabaenales</taxon>
        <taxon>Pseudanabaenaceae</taxon>
        <taxon>Pseudanabaena</taxon>
        <taxon>Pseudanabaena cinerea</taxon>
    </lineage>
</organism>
<evidence type="ECO:0000313" key="4">
    <source>
        <dbReference type="EMBL" id="MBD2150643.1"/>
    </source>
</evidence>
<reference evidence="4" key="2">
    <citation type="submission" date="2020-08" db="EMBL/GenBank/DDBJ databases">
        <authorList>
            <person name="Chen M."/>
            <person name="Teng W."/>
            <person name="Zhao L."/>
            <person name="Hu C."/>
            <person name="Zhou Y."/>
            <person name="Han B."/>
            <person name="Song L."/>
            <person name="Shu W."/>
        </authorList>
    </citation>
    <scope>NUCLEOTIDE SEQUENCE</scope>
    <source>
        <strain evidence="4">FACHB-1277</strain>
    </source>
</reference>
<feature type="domain" description="Cas10/Cmr2 second palm" evidence="3">
    <location>
        <begin position="233"/>
        <end position="399"/>
    </location>
</feature>
<dbReference type="GO" id="GO:0051607">
    <property type="term" value="P:defense response to virus"/>
    <property type="evidence" value="ECO:0007669"/>
    <property type="project" value="UniProtKB-KW"/>
</dbReference>
<dbReference type="InterPro" id="IPR043128">
    <property type="entry name" value="Rev_trsase/Diguanyl_cyclase"/>
</dbReference>
<dbReference type="Proteomes" id="UP000631421">
    <property type="component" value="Unassembled WGS sequence"/>
</dbReference>
<keyword evidence="1" id="KW-0547">Nucleotide-binding</keyword>
<dbReference type="InterPro" id="IPR054767">
    <property type="entry name" value="Cas10-Cmr2_palm2"/>
</dbReference>
<evidence type="ECO:0000259" key="3">
    <source>
        <dbReference type="Pfam" id="PF22335"/>
    </source>
</evidence>
<reference evidence="4" key="1">
    <citation type="journal article" date="2015" name="ISME J.">
        <title>Draft Genome Sequence of Streptomyces incarnatus NRRL8089, which Produces the Nucleoside Antibiotic Sinefungin.</title>
        <authorList>
            <person name="Oshima K."/>
            <person name="Hattori M."/>
            <person name="Shimizu H."/>
            <person name="Fukuda K."/>
            <person name="Nemoto M."/>
            <person name="Inagaki K."/>
            <person name="Tamura T."/>
        </authorList>
    </citation>
    <scope>NUCLEOTIDE SEQUENCE</scope>
    <source>
        <strain evidence="4">FACHB-1277</strain>
    </source>
</reference>
<name>A0A926UTX9_9CYAN</name>